<dbReference type="PROSITE" id="PS51464">
    <property type="entry name" value="SIS"/>
    <property type="match status" value="1"/>
</dbReference>
<evidence type="ECO:0000313" key="13">
    <source>
        <dbReference type="EMBL" id="EAK8046862.1"/>
    </source>
</evidence>
<evidence type="ECO:0000313" key="11">
    <source>
        <dbReference type="EMBL" id="EAJ7426354.1"/>
    </source>
</evidence>
<comment type="miscellaneous">
    <text evidence="9">The reaction produces a racemic mixture of D-glycero-alpha-D-manno-heptose 7-phosphate and D-glycero-beta-D-manno-heptose 7-phosphate.</text>
</comment>
<dbReference type="HAMAP" id="MF_00067">
    <property type="entry name" value="GmhA"/>
    <property type="match status" value="1"/>
</dbReference>
<dbReference type="Pfam" id="PF13580">
    <property type="entry name" value="SIS_2"/>
    <property type="match status" value="1"/>
</dbReference>
<evidence type="ECO:0000256" key="8">
    <source>
        <dbReference type="ARBA" id="ARBA00023277"/>
    </source>
</evidence>
<dbReference type="InterPro" id="IPR046348">
    <property type="entry name" value="SIS_dom_sf"/>
</dbReference>
<dbReference type="InterPro" id="IPR050099">
    <property type="entry name" value="SIS_GmhA/DiaA_subfam"/>
</dbReference>
<dbReference type="InterPro" id="IPR001347">
    <property type="entry name" value="SIS_dom"/>
</dbReference>
<evidence type="ECO:0000256" key="3">
    <source>
        <dbReference type="ARBA" id="ARBA00009894"/>
    </source>
</evidence>
<evidence type="ECO:0000256" key="2">
    <source>
        <dbReference type="ARBA" id="ARBA00004496"/>
    </source>
</evidence>
<evidence type="ECO:0000256" key="9">
    <source>
        <dbReference type="HAMAP-Rule" id="MF_00067"/>
    </source>
</evidence>
<feature type="binding site" evidence="9">
    <location>
        <begin position="122"/>
        <end position="124"/>
    </location>
    <ligand>
        <name>substrate</name>
    </ligand>
</feature>
<evidence type="ECO:0000256" key="5">
    <source>
        <dbReference type="ARBA" id="ARBA00022723"/>
    </source>
</evidence>
<sequence>MENLNSYIKEHFTDSILVKEQILKDENLITLIKNASLEVIKAYRNGNKTLLAGNGGSAADAQHIAGEFVSRFYFDRPGIASIALTTDTSILTAIGNDYGYENLFARQVQAQGVKGDIFIGISTSGNSKNILKALDLCKQKGIISIGLSGASGGAMNELCDYCIKVPSTCTPRIQEAHILIGHIICAITEEELFGKGFSCKQ</sequence>
<dbReference type="GO" id="GO:0005975">
    <property type="term" value="P:carbohydrate metabolic process"/>
    <property type="evidence" value="ECO:0007669"/>
    <property type="project" value="UniProtKB-UniRule"/>
</dbReference>
<dbReference type="InterPro" id="IPR035461">
    <property type="entry name" value="GmhA/DiaA"/>
</dbReference>
<evidence type="ECO:0000313" key="12">
    <source>
        <dbReference type="EMBL" id="EAJ8811514.1"/>
    </source>
</evidence>
<dbReference type="GO" id="GO:0005737">
    <property type="term" value="C:cytoplasm"/>
    <property type="evidence" value="ECO:0007669"/>
    <property type="project" value="UniProtKB-SubCell"/>
</dbReference>
<evidence type="ECO:0000313" key="19">
    <source>
        <dbReference type="EMBL" id="ECZ3441690.1"/>
    </source>
</evidence>
<dbReference type="GO" id="GO:0008270">
    <property type="term" value="F:zinc ion binding"/>
    <property type="evidence" value="ECO:0007669"/>
    <property type="project" value="UniProtKB-UniRule"/>
</dbReference>
<keyword evidence="5 9" id="KW-0479">Metal-binding</keyword>
<accession>A0A5T1J263</accession>
<feature type="binding site" evidence="9">
    <location>
        <position position="174"/>
    </location>
    <ligand>
        <name>substrate</name>
    </ligand>
</feature>
<dbReference type="GO" id="GO:2001061">
    <property type="term" value="P:D-glycero-D-manno-heptose 7-phosphate biosynthetic process"/>
    <property type="evidence" value="ECO:0007669"/>
    <property type="project" value="UniProtKB-UniPathway"/>
</dbReference>
<comment type="caution">
    <text evidence="14">The sequence shown here is derived from an EMBL/GenBank/DDBJ whole genome shotgun (WGS) entry which is preliminary data.</text>
</comment>
<feature type="domain" description="SIS" evidence="10">
    <location>
        <begin position="39"/>
        <end position="198"/>
    </location>
</feature>
<evidence type="ECO:0000259" key="10">
    <source>
        <dbReference type="PROSITE" id="PS51464"/>
    </source>
</evidence>
<evidence type="ECO:0000256" key="4">
    <source>
        <dbReference type="ARBA" id="ARBA00022490"/>
    </source>
</evidence>
<organism evidence="14">
    <name type="scientific">Campylobacter jejuni</name>
    <dbReference type="NCBI Taxonomy" id="197"/>
    <lineage>
        <taxon>Bacteria</taxon>
        <taxon>Pseudomonadati</taxon>
        <taxon>Campylobacterota</taxon>
        <taxon>Epsilonproteobacteria</taxon>
        <taxon>Campylobacterales</taxon>
        <taxon>Campylobacteraceae</taxon>
        <taxon>Campylobacter</taxon>
    </lineage>
</organism>
<reference evidence="13" key="2">
    <citation type="submission" date="2019-04" db="EMBL/GenBank/DDBJ databases">
        <authorList>
            <person name="Ashton P.M."/>
            <person name="Dallman T."/>
            <person name="Nair S."/>
            <person name="De Pinna E."/>
            <person name="Peters T."/>
            <person name="Grant K."/>
        </authorList>
    </citation>
    <scope>NUCLEOTIDE SEQUENCE</scope>
    <source>
        <strain evidence="13">OXC2688</strain>
    </source>
</reference>
<keyword evidence="4 9" id="KW-0963">Cytoplasm</keyword>
<dbReference type="EMBL" id="AALFPE010000011">
    <property type="protein sequence ID" value="ECZ1248243.1"/>
    <property type="molecule type" value="Genomic_DNA"/>
</dbReference>
<dbReference type="GO" id="GO:0097367">
    <property type="term" value="F:carbohydrate derivative binding"/>
    <property type="evidence" value="ECO:0007669"/>
    <property type="project" value="InterPro"/>
</dbReference>
<name>A0A5T1J263_CAMJU</name>
<comment type="cofactor">
    <cofactor evidence="9">
        <name>Zn(2+)</name>
        <dbReference type="ChEBI" id="CHEBI:29105"/>
    </cofactor>
    <text evidence="9">Binds 1 zinc ion per subunit.</text>
</comment>
<dbReference type="AlphaFoldDB" id="A0A5T1J263"/>
<dbReference type="EMBL" id="AACLFB010000030">
    <property type="protein sequence ID" value="EAL0749480.1"/>
    <property type="molecule type" value="Genomic_DNA"/>
</dbReference>
<dbReference type="SUPFAM" id="SSF53697">
    <property type="entry name" value="SIS domain"/>
    <property type="match status" value="1"/>
</dbReference>
<feature type="binding site" evidence="9">
    <location>
        <position position="127"/>
    </location>
    <ligand>
        <name>substrate</name>
    </ligand>
</feature>
<feature type="binding site" evidence="9">
    <location>
        <begin position="96"/>
        <end position="97"/>
    </location>
    <ligand>
        <name>substrate</name>
    </ligand>
</feature>
<dbReference type="RefSeq" id="WP_002923024.1">
    <property type="nucleotide sequence ID" value="NZ_AP028384.1"/>
</dbReference>
<dbReference type="EMBL" id="AACAIM010000010">
    <property type="protein sequence ID" value="EAJ7426354.1"/>
    <property type="molecule type" value="Genomic_DNA"/>
</dbReference>
<comment type="similarity">
    <text evidence="3 9">Belongs to the SIS family. GmhA subfamily.</text>
</comment>
<evidence type="ECO:0000313" key="15">
    <source>
        <dbReference type="EMBL" id="EAL4908958.1"/>
    </source>
</evidence>
<dbReference type="EMBL" id="AALEXM010000024">
    <property type="protein sequence ID" value="ECZ3441690.1"/>
    <property type="molecule type" value="Genomic_DNA"/>
</dbReference>
<protein>
    <recommendedName>
        <fullName evidence="9">Phosphoheptose isomerase</fullName>
        <ecNumber evidence="9">5.3.1.28</ecNumber>
    </recommendedName>
    <alternativeName>
        <fullName evidence="9">Sedoheptulose 7-phosphate isomerase</fullName>
    </alternativeName>
</protein>
<dbReference type="GO" id="GO:0008968">
    <property type="term" value="F:D-sedoheptulose 7-phosphate isomerase activity"/>
    <property type="evidence" value="ECO:0007669"/>
    <property type="project" value="UniProtKB-UniRule"/>
</dbReference>
<dbReference type="EMBL" id="AACORT010000022">
    <property type="protein sequence ID" value="EAL4908958.1"/>
    <property type="molecule type" value="Genomic_DNA"/>
</dbReference>
<evidence type="ECO:0000313" key="16">
    <source>
        <dbReference type="EMBL" id="ECK4414698.1"/>
    </source>
</evidence>
<dbReference type="EMBL" id="AAJBVI010000057">
    <property type="protein sequence ID" value="ECK4414698.1"/>
    <property type="molecule type" value="Genomic_DNA"/>
</dbReference>
<reference evidence="14" key="1">
    <citation type="submission" date="2018-05" db="EMBL/GenBank/DDBJ databases">
        <authorList>
            <consortium name="PulseNet: The National Subtyping Network for Foodborne Disease Surveillance"/>
            <person name="Tarr C.L."/>
            <person name="Trees E."/>
            <person name="Katz L.S."/>
            <person name="Carleton-Romer H.A."/>
            <person name="Stroika S."/>
            <person name="Kucerova Z."/>
            <person name="Roache K.F."/>
            <person name="Sabol A.L."/>
            <person name="Besser J."/>
            <person name="Gerner-Smidt P."/>
        </authorList>
    </citation>
    <scope>NUCLEOTIDE SEQUENCE</scope>
    <source>
        <strain evidence="11">2011D-9103</strain>
        <strain evidence="12">PNUSAC001139</strain>
        <strain evidence="14">PNUSAC001730</strain>
        <strain evidence="15">PNUSAC004944</strain>
        <strain evidence="16">PNUSAC010494</strain>
        <strain evidence="17">PNUSAC011450</strain>
        <strain evidence="18">PNUSAC011991</strain>
    </source>
</reference>
<keyword evidence="6 9" id="KW-0862">Zinc</keyword>
<comment type="catalytic activity">
    <reaction evidence="1 9">
        <text>2 D-sedoheptulose 7-phosphate = D-glycero-alpha-D-manno-heptose 7-phosphate + D-glycero-beta-D-manno-heptose 7-phosphate</text>
        <dbReference type="Rhea" id="RHEA:27489"/>
        <dbReference type="ChEBI" id="CHEBI:57483"/>
        <dbReference type="ChEBI" id="CHEBI:60203"/>
        <dbReference type="ChEBI" id="CHEBI:60204"/>
        <dbReference type="EC" id="5.3.1.28"/>
    </reaction>
</comment>
<feature type="binding site" evidence="9">
    <location>
        <position position="174"/>
    </location>
    <ligand>
        <name>Zn(2+)</name>
        <dbReference type="ChEBI" id="CHEBI:29105"/>
    </ligand>
</feature>
<dbReference type="EMBL" id="AACJHT010000016">
    <property type="protein sequence ID" value="EAK8046862.1"/>
    <property type="molecule type" value="Genomic_DNA"/>
</dbReference>
<feature type="binding site" evidence="9">
    <location>
        <begin position="54"/>
        <end position="56"/>
    </location>
    <ligand>
        <name>substrate</name>
    </ligand>
</feature>
<dbReference type="UniPathway" id="UPA00041">
    <property type="reaction ID" value="UER00436"/>
</dbReference>
<keyword evidence="8 9" id="KW-0119">Carbohydrate metabolism</keyword>
<dbReference type="EC" id="5.3.1.28" evidence="9"/>
<comment type="subcellular location">
    <subcellularLocation>
        <location evidence="2 9">Cytoplasm</location>
    </subcellularLocation>
</comment>
<comment type="function">
    <text evidence="9">Catalyzes the isomerization of sedoheptulose 7-phosphate in D-glycero-D-manno-heptose 7-phosphate.</text>
</comment>
<comment type="pathway">
    <text evidence="9">Carbohydrate biosynthesis; D-glycero-D-manno-heptose 7-phosphate biosynthesis; D-glycero-alpha-D-manno-heptose 7-phosphate and D-glycero-beta-D-manno-heptose 7-phosphate from sedoheptulose 7-phosphate: step 1/1.</text>
</comment>
<reference evidence="19" key="3">
    <citation type="submission" date="2019-09" db="EMBL/GenBank/DDBJ databases">
        <authorList>
            <consortium name="NARMS: The National Antimicrobial Resistance Monitoring System"/>
        </authorList>
    </citation>
    <scope>NUCLEOTIDE SEQUENCE</scope>
    <source>
        <strain evidence="19">FSIS11924229</strain>
    </source>
</reference>
<dbReference type="PANTHER" id="PTHR30390">
    <property type="entry name" value="SEDOHEPTULOSE 7-PHOSPHATE ISOMERASE / DNAA INITIATOR-ASSOCIATING FACTOR FOR REPLICATION INITIATION"/>
    <property type="match status" value="1"/>
</dbReference>
<feature type="binding site" evidence="9">
    <location>
        <position position="63"/>
    </location>
    <ligand>
        <name>Zn(2+)</name>
        <dbReference type="ChEBI" id="CHEBI:29105"/>
    </ligand>
</feature>
<evidence type="ECO:0000313" key="18">
    <source>
        <dbReference type="EMBL" id="ECZ1248243.1"/>
    </source>
</evidence>
<dbReference type="EMBL" id="AACBMF010000020">
    <property type="protein sequence ID" value="EAJ8811514.1"/>
    <property type="molecule type" value="Genomic_DNA"/>
</dbReference>
<evidence type="ECO:0000256" key="6">
    <source>
        <dbReference type="ARBA" id="ARBA00022833"/>
    </source>
</evidence>
<evidence type="ECO:0000313" key="17">
    <source>
        <dbReference type="EMBL" id="ECQ8482009.1"/>
    </source>
</evidence>
<proteinExistence type="inferred from homology"/>
<gene>
    <name evidence="14" type="primary">gmhA2</name>
    <name evidence="9" type="synonym">gmhA</name>
    <name evidence="11" type="ORF">A0W94_08100</name>
    <name evidence="14" type="ORF">B6428_07960</name>
    <name evidence="12" type="ORF">BSY77_08225</name>
    <name evidence="15" type="ORF">DPN99_08100</name>
    <name evidence="13" type="ORF">E7R33_08075</name>
    <name evidence="17" type="ORF">F0172_05805</name>
    <name evidence="18" type="ORF">F7513_08350</name>
    <name evidence="19" type="ORF">F7N65_09480</name>
    <name evidence="16" type="ORF">FRM11_06380</name>
</gene>
<feature type="binding site" evidence="9">
    <location>
        <position position="182"/>
    </location>
    <ligand>
        <name>Zn(2+)</name>
        <dbReference type="ChEBI" id="CHEBI:29105"/>
    </ligand>
</feature>
<dbReference type="Gene3D" id="3.40.50.10490">
    <property type="entry name" value="Glucose-6-phosphate isomerase like protein, domain 1"/>
    <property type="match status" value="1"/>
</dbReference>
<dbReference type="EMBL" id="AAKDDM010000005">
    <property type="protein sequence ID" value="ECQ8482009.1"/>
    <property type="molecule type" value="Genomic_DNA"/>
</dbReference>
<dbReference type="CDD" id="cd05006">
    <property type="entry name" value="SIS_GmhA"/>
    <property type="match status" value="1"/>
</dbReference>
<evidence type="ECO:0000313" key="14">
    <source>
        <dbReference type="EMBL" id="EAL0749480.1"/>
    </source>
</evidence>
<feature type="binding site" evidence="9">
    <location>
        <position position="67"/>
    </location>
    <ligand>
        <name>Zn(2+)</name>
        <dbReference type="ChEBI" id="CHEBI:29105"/>
    </ligand>
</feature>
<dbReference type="InterPro" id="IPR004515">
    <property type="entry name" value="Phosphoheptose_Isoase"/>
</dbReference>
<feature type="binding site" evidence="9">
    <location>
        <position position="67"/>
    </location>
    <ligand>
        <name>substrate</name>
    </ligand>
</feature>
<evidence type="ECO:0000256" key="7">
    <source>
        <dbReference type="ARBA" id="ARBA00023235"/>
    </source>
</evidence>
<keyword evidence="7 9" id="KW-0413">Isomerase</keyword>
<evidence type="ECO:0000256" key="1">
    <source>
        <dbReference type="ARBA" id="ARBA00000348"/>
    </source>
</evidence>
<dbReference type="PANTHER" id="PTHR30390:SF6">
    <property type="entry name" value="DNAA INITIATOR-ASSOCIATING PROTEIN DIAA"/>
    <property type="match status" value="1"/>
</dbReference>